<reference evidence="3" key="1">
    <citation type="submission" date="2016-10" db="EMBL/GenBank/DDBJ databases">
        <authorList>
            <person name="Varghese N."/>
            <person name="Submissions S."/>
        </authorList>
    </citation>
    <scope>NUCLEOTIDE SEQUENCE [LARGE SCALE GENOMIC DNA]</scope>
    <source>
        <strain evidence="3">DSM 44437</strain>
    </source>
</reference>
<accession>A0A1H9X5Z6</accession>
<proteinExistence type="predicted"/>
<dbReference type="InterPro" id="IPR046036">
    <property type="entry name" value="DUF5994"/>
</dbReference>
<feature type="compositionally biased region" description="Low complexity" evidence="1">
    <location>
        <begin position="22"/>
        <end position="32"/>
    </location>
</feature>
<organism evidence="2 3">
    <name type="scientific">Lentzea albida</name>
    <dbReference type="NCBI Taxonomy" id="65499"/>
    <lineage>
        <taxon>Bacteria</taxon>
        <taxon>Bacillati</taxon>
        <taxon>Actinomycetota</taxon>
        <taxon>Actinomycetes</taxon>
        <taxon>Pseudonocardiales</taxon>
        <taxon>Pseudonocardiaceae</taxon>
        <taxon>Lentzea</taxon>
    </lineage>
</organism>
<dbReference type="EMBL" id="FOFV01000027">
    <property type="protein sequence ID" value="SES41287.1"/>
    <property type="molecule type" value="Genomic_DNA"/>
</dbReference>
<name>A0A1H9X5Z6_9PSEU</name>
<gene>
    <name evidence="2" type="ORF">SAMN04488000_127102</name>
</gene>
<dbReference type="RefSeq" id="WP_089927070.1">
    <property type="nucleotide sequence ID" value="NZ_FOFV01000027.1"/>
</dbReference>
<dbReference type="STRING" id="65499.SAMN04488000_127102"/>
<keyword evidence="3" id="KW-1185">Reference proteome</keyword>
<protein>
    <submittedName>
        <fullName evidence="2">Uncharacterized protein</fullName>
    </submittedName>
</protein>
<dbReference type="Proteomes" id="UP000199503">
    <property type="component" value="Unassembled WGS sequence"/>
</dbReference>
<sequence length="164" mass="18231">MTPVPHRSTAPPAADDADEQQPRSPLRLRLRPQAPATGYVDGAWWPRSHDLTTELPALLAVLNVRLGEIPRVNYHLSDWDTAPRRIAADGIRVRLDGFWTRPAHTVDLIASDRRRLTLLLVPPDTSSAAAHEAMMRAAHRDNTDTVADLFSSTALQTRAPQPRE</sequence>
<dbReference type="OrthoDB" id="3785441at2"/>
<dbReference type="Pfam" id="PF19457">
    <property type="entry name" value="DUF5994"/>
    <property type="match status" value="1"/>
</dbReference>
<evidence type="ECO:0000313" key="2">
    <source>
        <dbReference type="EMBL" id="SES41287.1"/>
    </source>
</evidence>
<feature type="region of interest" description="Disordered" evidence="1">
    <location>
        <begin position="1"/>
        <end position="32"/>
    </location>
</feature>
<dbReference type="AlphaFoldDB" id="A0A1H9X5Z6"/>
<evidence type="ECO:0000313" key="3">
    <source>
        <dbReference type="Proteomes" id="UP000199503"/>
    </source>
</evidence>
<evidence type="ECO:0000256" key="1">
    <source>
        <dbReference type="SAM" id="MobiDB-lite"/>
    </source>
</evidence>